<protein>
    <submittedName>
        <fullName evidence="1">Uncharacterized protein</fullName>
    </submittedName>
</protein>
<accession>A0A841TBJ4</accession>
<organism evidence="1 2">
    <name type="scientific">Cohnella lubricantis</name>
    <dbReference type="NCBI Taxonomy" id="2163172"/>
    <lineage>
        <taxon>Bacteria</taxon>
        <taxon>Bacillati</taxon>
        <taxon>Bacillota</taxon>
        <taxon>Bacilli</taxon>
        <taxon>Bacillales</taxon>
        <taxon>Paenibacillaceae</taxon>
        <taxon>Cohnella</taxon>
    </lineage>
</organism>
<dbReference type="AlphaFoldDB" id="A0A841TBJ4"/>
<dbReference type="RefSeq" id="WP_185177108.1">
    <property type="nucleotide sequence ID" value="NZ_CBCSEP010000028.1"/>
</dbReference>
<sequence>MRQANYSYHYMVLKLKNPSEEAKGTPLSAFKEQVLEATEEFNKTFKGIKSLIFLGVTEGTIDVLLVFFHPIASKVTAKELTVFSRYLYHDKGWGRFSKEEGKLFILAQPVKEFDYTDADYALSEYEVDRDRYPFFPDYGPDLEDDEAVNEQDDSEAEDSEELADEAMAPILQYILTTQNMGPLRVREEKQRAIRQIKKILSKIVYL</sequence>
<name>A0A841TBJ4_9BACL</name>
<keyword evidence="2" id="KW-1185">Reference proteome</keyword>
<reference evidence="1 2" key="1">
    <citation type="submission" date="2020-08" db="EMBL/GenBank/DDBJ databases">
        <title>Cohnella phylogeny.</title>
        <authorList>
            <person name="Dunlap C."/>
        </authorList>
    </citation>
    <scope>NUCLEOTIDE SEQUENCE [LARGE SCALE GENOMIC DNA]</scope>
    <source>
        <strain evidence="1 2">DSM 103658</strain>
    </source>
</reference>
<evidence type="ECO:0000313" key="2">
    <source>
        <dbReference type="Proteomes" id="UP000574133"/>
    </source>
</evidence>
<dbReference type="EMBL" id="JACJVN010000002">
    <property type="protein sequence ID" value="MBB6675801.1"/>
    <property type="molecule type" value="Genomic_DNA"/>
</dbReference>
<proteinExistence type="predicted"/>
<comment type="caution">
    <text evidence="1">The sequence shown here is derived from an EMBL/GenBank/DDBJ whole genome shotgun (WGS) entry which is preliminary data.</text>
</comment>
<gene>
    <name evidence="1" type="ORF">H4Q31_00475</name>
</gene>
<dbReference type="Proteomes" id="UP000574133">
    <property type="component" value="Unassembled WGS sequence"/>
</dbReference>
<evidence type="ECO:0000313" key="1">
    <source>
        <dbReference type="EMBL" id="MBB6675801.1"/>
    </source>
</evidence>